<dbReference type="Proteomes" id="UP000240009">
    <property type="component" value="Unassembled WGS sequence"/>
</dbReference>
<sequence length="145" mass="16577">MKYDDASWHYGADNFPKDLPDEAGATHIGMYVAWALLSGLGSSQIEEDSPELLEKLKARTITPGAFFMAACDGKFTDEELNETGQAFTEDYFDMEAGEYIEDYEELFAEDVDSIYEIEDSWAHYDQLKPVIDERLANWKEYARDS</sequence>
<dbReference type="Pfam" id="PF25191">
    <property type="entry name" value="DUF7832"/>
    <property type="match status" value="1"/>
</dbReference>
<proteinExistence type="predicted"/>
<reference evidence="2 3" key="1">
    <citation type="submission" date="2018-02" db="EMBL/GenBank/DDBJ databases">
        <title>Comparative genomes isolates from brazilian mangrove.</title>
        <authorList>
            <person name="Araujo J.E."/>
            <person name="Taketani R.G."/>
            <person name="Silva M.C.P."/>
            <person name="Loureco M.V."/>
            <person name="Andreote F.D."/>
        </authorList>
    </citation>
    <scope>NUCLEOTIDE SEQUENCE [LARGE SCALE GENOMIC DNA]</scope>
    <source>
        <strain evidence="2 3">HEX-2 MGV</strain>
    </source>
</reference>
<evidence type="ECO:0000313" key="2">
    <source>
        <dbReference type="EMBL" id="PQO39305.1"/>
    </source>
</evidence>
<organism evidence="2 3">
    <name type="scientific">Blastopirellula marina</name>
    <dbReference type="NCBI Taxonomy" id="124"/>
    <lineage>
        <taxon>Bacteria</taxon>
        <taxon>Pseudomonadati</taxon>
        <taxon>Planctomycetota</taxon>
        <taxon>Planctomycetia</taxon>
        <taxon>Pirellulales</taxon>
        <taxon>Pirellulaceae</taxon>
        <taxon>Blastopirellula</taxon>
    </lineage>
</organism>
<dbReference type="EMBL" id="PUIA01000016">
    <property type="protein sequence ID" value="PQO39305.1"/>
    <property type="molecule type" value="Genomic_DNA"/>
</dbReference>
<accession>A0A2S8G4D2</accession>
<name>A0A2S8G4D2_9BACT</name>
<feature type="domain" description="DUF7832" evidence="1">
    <location>
        <begin position="2"/>
        <end position="116"/>
    </location>
</feature>
<evidence type="ECO:0000313" key="3">
    <source>
        <dbReference type="Proteomes" id="UP000240009"/>
    </source>
</evidence>
<dbReference type="RefSeq" id="WP_105350671.1">
    <property type="nucleotide sequence ID" value="NZ_PUIA01000016.1"/>
</dbReference>
<dbReference type="AlphaFoldDB" id="A0A2S8G4D2"/>
<dbReference type="OrthoDB" id="4827574at2"/>
<comment type="caution">
    <text evidence="2">The sequence shown here is derived from an EMBL/GenBank/DDBJ whole genome shotgun (WGS) entry which is preliminary data.</text>
</comment>
<dbReference type="InterPro" id="IPR057154">
    <property type="entry name" value="DUF7832"/>
</dbReference>
<gene>
    <name evidence="2" type="ORF">C5Y96_05470</name>
</gene>
<evidence type="ECO:0000259" key="1">
    <source>
        <dbReference type="Pfam" id="PF25191"/>
    </source>
</evidence>
<protein>
    <recommendedName>
        <fullName evidence="1">DUF7832 domain-containing protein</fullName>
    </recommendedName>
</protein>